<keyword evidence="3" id="KW-1185">Reference proteome</keyword>
<evidence type="ECO:0000313" key="3">
    <source>
        <dbReference type="Proteomes" id="UP001432027"/>
    </source>
</evidence>
<protein>
    <recommendedName>
        <fullName evidence="4">C2H2-type domain-containing protein</fullName>
    </recommendedName>
</protein>
<reference evidence="2" key="1">
    <citation type="submission" date="2023-10" db="EMBL/GenBank/DDBJ databases">
        <title>Genome assembly of Pristionchus species.</title>
        <authorList>
            <person name="Yoshida K."/>
            <person name="Sommer R.J."/>
        </authorList>
    </citation>
    <scope>NUCLEOTIDE SEQUENCE</scope>
    <source>
        <strain evidence="2">RS0144</strain>
    </source>
</reference>
<feature type="compositionally biased region" description="Basic and acidic residues" evidence="1">
    <location>
        <begin position="40"/>
        <end position="65"/>
    </location>
</feature>
<name>A0AAV5TBQ5_9BILA</name>
<feature type="non-terminal residue" evidence="2">
    <location>
        <position position="145"/>
    </location>
</feature>
<proteinExistence type="predicted"/>
<gene>
    <name evidence="2" type="ORF">PENTCL1PPCAC_12304</name>
</gene>
<evidence type="ECO:0000256" key="1">
    <source>
        <dbReference type="SAM" id="MobiDB-lite"/>
    </source>
</evidence>
<dbReference type="EMBL" id="BTSX01000003">
    <property type="protein sequence ID" value="GMS90129.1"/>
    <property type="molecule type" value="Genomic_DNA"/>
</dbReference>
<sequence>TVEEMPEKDPSETDEIRKAEKRNLLVEHSNDDAGPSTKKSKPESEKKNENCNEDQASLHKSEERNTPQCVICGTHPRSALSYAMHIRRVHKVGLAAIEMYVVCACGNEVRNHHPNPKHTKECDDHQFTIHKLPEKTTPQCIFCEV</sequence>
<comment type="caution">
    <text evidence="2">The sequence shown here is derived from an EMBL/GenBank/DDBJ whole genome shotgun (WGS) entry which is preliminary data.</text>
</comment>
<evidence type="ECO:0000313" key="2">
    <source>
        <dbReference type="EMBL" id="GMS90129.1"/>
    </source>
</evidence>
<dbReference type="Proteomes" id="UP001432027">
    <property type="component" value="Unassembled WGS sequence"/>
</dbReference>
<feature type="compositionally biased region" description="Basic and acidic residues" evidence="1">
    <location>
        <begin position="1"/>
        <end position="31"/>
    </location>
</feature>
<feature type="non-terminal residue" evidence="2">
    <location>
        <position position="1"/>
    </location>
</feature>
<organism evidence="2 3">
    <name type="scientific">Pristionchus entomophagus</name>
    <dbReference type="NCBI Taxonomy" id="358040"/>
    <lineage>
        <taxon>Eukaryota</taxon>
        <taxon>Metazoa</taxon>
        <taxon>Ecdysozoa</taxon>
        <taxon>Nematoda</taxon>
        <taxon>Chromadorea</taxon>
        <taxon>Rhabditida</taxon>
        <taxon>Rhabditina</taxon>
        <taxon>Diplogasteromorpha</taxon>
        <taxon>Diplogasteroidea</taxon>
        <taxon>Neodiplogasteridae</taxon>
        <taxon>Pristionchus</taxon>
    </lineage>
</organism>
<feature type="region of interest" description="Disordered" evidence="1">
    <location>
        <begin position="1"/>
        <end position="66"/>
    </location>
</feature>
<evidence type="ECO:0008006" key="4">
    <source>
        <dbReference type="Google" id="ProtNLM"/>
    </source>
</evidence>
<dbReference type="AlphaFoldDB" id="A0AAV5TBQ5"/>
<accession>A0AAV5TBQ5</accession>